<sequence length="190" mass="22429">MKDKTTISEPKISNGDEICIVNQKIRNRFKEIILEALRKQHEVLIKRKKDLETWQDEEKKEFLILFGRNEDSAKNWMLHGVNKMLILNERLTEKDFEYVEECIFASVNDVVDKNNKIHVGPKFFNAPLMGTDSRVATLCHEFSHVSEIMNTKDIASPDKKLNYSQYAIELVRKQNRDVMNNAYNIERYFE</sequence>
<dbReference type="EMBL" id="JAWJAC010000003">
    <property type="protein sequence ID" value="MDV2861756.1"/>
    <property type="molecule type" value="Genomic_DNA"/>
</dbReference>
<organism evidence="2 3">
    <name type="scientific">Phytobacter ursingii</name>
    <dbReference type="NCBI Taxonomy" id="1972431"/>
    <lineage>
        <taxon>Bacteria</taxon>
        <taxon>Pseudomonadati</taxon>
        <taxon>Pseudomonadota</taxon>
        <taxon>Gammaproteobacteria</taxon>
        <taxon>Enterobacterales</taxon>
        <taxon>Enterobacteriaceae</taxon>
        <taxon>Phytobacter</taxon>
    </lineage>
</organism>
<dbReference type="SUPFAM" id="SSF55486">
    <property type="entry name" value="Metalloproteases ('zincins'), catalytic domain"/>
    <property type="match status" value="1"/>
</dbReference>
<evidence type="ECO:0000313" key="3">
    <source>
        <dbReference type="Proteomes" id="UP001286589"/>
    </source>
</evidence>
<gene>
    <name evidence="2" type="ORF">R0H02_04655</name>
</gene>
<dbReference type="Proteomes" id="UP001286589">
    <property type="component" value="Unassembled WGS sequence"/>
</dbReference>
<keyword evidence="3" id="KW-1185">Reference proteome</keyword>
<dbReference type="EC" id="3.4.24.-" evidence="2"/>
<dbReference type="Pfam" id="PF14521">
    <property type="entry name" value="Aspzincin_M35"/>
    <property type="match status" value="1"/>
</dbReference>
<dbReference type="AlphaFoldDB" id="A0AB35RJK3"/>
<dbReference type="InterPro" id="IPR029463">
    <property type="entry name" value="Lys_MEP"/>
</dbReference>
<dbReference type="RefSeq" id="WP_317101374.1">
    <property type="nucleotide sequence ID" value="NZ_JAWJAC010000003.1"/>
</dbReference>
<accession>A0AB35RJK3</accession>
<protein>
    <submittedName>
        <fullName evidence="2">M35 family metallo-endopeptidase</fullName>
        <ecNumber evidence="2">3.4.24.-</ecNumber>
    </submittedName>
</protein>
<keyword evidence="2" id="KW-0378">Hydrolase</keyword>
<feature type="domain" description="Lysine-specific metallo-endopeptidase" evidence="1">
    <location>
        <begin position="49"/>
        <end position="190"/>
    </location>
</feature>
<name>A0AB35RJK3_9ENTR</name>
<dbReference type="SMART" id="SM01351">
    <property type="entry name" value="Aspzincin_M35"/>
    <property type="match status" value="1"/>
</dbReference>
<comment type="caution">
    <text evidence="2">The sequence shown here is derived from an EMBL/GenBank/DDBJ whole genome shotgun (WGS) entry which is preliminary data.</text>
</comment>
<evidence type="ECO:0000313" key="2">
    <source>
        <dbReference type="EMBL" id="MDV2861756.1"/>
    </source>
</evidence>
<dbReference type="GO" id="GO:0004222">
    <property type="term" value="F:metalloendopeptidase activity"/>
    <property type="evidence" value="ECO:0007669"/>
    <property type="project" value="InterPro"/>
</dbReference>
<dbReference type="InterPro" id="IPR024079">
    <property type="entry name" value="MetalloPept_cat_dom_sf"/>
</dbReference>
<reference evidence="2 3" key="1">
    <citation type="submission" date="2023-10" db="EMBL/GenBank/DDBJ databases">
        <title>Phytobacter spp. The emergence of a new genus of hospital-origin enterobacteria encoding carbapenemases in Argentina.</title>
        <authorList>
            <person name="Vay C."/>
            <person name="Almuzara M."/>
            <person name="Traglia G.M."/>
            <person name="Campos J."/>
        </authorList>
    </citation>
    <scope>NUCLEOTIDE SEQUENCE [LARGE SCALE GENOMIC DNA]</scope>
    <source>
        <strain evidence="2 3">CVMA36</strain>
    </source>
</reference>
<dbReference type="Gene3D" id="3.40.390.10">
    <property type="entry name" value="Collagenase (Catalytic Domain)"/>
    <property type="match status" value="1"/>
</dbReference>
<proteinExistence type="predicted"/>
<evidence type="ECO:0000259" key="1">
    <source>
        <dbReference type="SMART" id="SM01351"/>
    </source>
</evidence>